<dbReference type="EC" id="6.3.2.4" evidence="12"/>
<evidence type="ECO:0000256" key="6">
    <source>
        <dbReference type="ARBA" id="ARBA00022840"/>
    </source>
</evidence>
<dbReference type="InterPro" id="IPR011095">
    <property type="entry name" value="Dala_Dala_lig_C"/>
</dbReference>
<dbReference type="PROSITE" id="PS50975">
    <property type="entry name" value="ATP_GRASP"/>
    <property type="match status" value="1"/>
</dbReference>
<keyword evidence="5 10" id="KW-0547">Nucleotide-binding</keyword>
<evidence type="ECO:0000256" key="3">
    <source>
        <dbReference type="ARBA" id="ARBA00022490"/>
    </source>
</evidence>
<keyword evidence="6 10" id="KW-0067">ATP-binding</keyword>
<evidence type="ECO:0000256" key="8">
    <source>
        <dbReference type="ARBA" id="ARBA00022984"/>
    </source>
</evidence>
<dbReference type="OrthoDB" id="9813261at2"/>
<dbReference type="GO" id="GO:0005524">
    <property type="term" value="F:ATP binding"/>
    <property type="evidence" value="ECO:0007669"/>
    <property type="project" value="UniProtKB-UniRule"/>
</dbReference>
<keyword evidence="13" id="KW-1185">Reference proteome</keyword>
<evidence type="ECO:0000256" key="7">
    <source>
        <dbReference type="ARBA" id="ARBA00022960"/>
    </source>
</evidence>
<dbReference type="GO" id="GO:0005737">
    <property type="term" value="C:cytoplasm"/>
    <property type="evidence" value="ECO:0007669"/>
    <property type="project" value="UniProtKB-SubCell"/>
</dbReference>
<gene>
    <name evidence="12" type="ordered locus">Amet_2954</name>
</gene>
<evidence type="ECO:0000256" key="9">
    <source>
        <dbReference type="ARBA" id="ARBA00023316"/>
    </source>
</evidence>
<evidence type="ECO:0000256" key="2">
    <source>
        <dbReference type="ARBA" id="ARBA00010871"/>
    </source>
</evidence>
<keyword evidence="4 12" id="KW-0436">Ligase</keyword>
<keyword evidence="9" id="KW-0961">Cell wall biogenesis/degradation</keyword>
<dbReference type="GO" id="GO:0008716">
    <property type="term" value="F:D-alanine-D-alanine ligase activity"/>
    <property type="evidence" value="ECO:0007669"/>
    <property type="project" value="UniProtKB-EC"/>
</dbReference>
<dbReference type="Proteomes" id="UP000001572">
    <property type="component" value="Chromosome"/>
</dbReference>
<comment type="subcellular location">
    <subcellularLocation>
        <location evidence="1">Cytoplasm</location>
    </subcellularLocation>
</comment>
<dbReference type="SUPFAM" id="SSF52440">
    <property type="entry name" value="PreATP-grasp domain"/>
    <property type="match status" value="1"/>
</dbReference>
<dbReference type="Pfam" id="PF07478">
    <property type="entry name" value="Dala_Dala_lig_C"/>
    <property type="match status" value="1"/>
</dbReference>
<evidence type="ECO:0000256" key="1">
    <source>
        <dbReference type="ARBA" id="ARBA00004496"/>
    </source>
</evidence>
<dbReference type="PROSITE" id="PS00844">
    <property type="entry name" value="DALA_DALA_LIGASE_2"/>
    <property type="match status" value="1"/>
</dbReference>
<dbReference type="PANTHER" id="PTHR23132">
    <property type="entry name" value="D-ALANINE--D-ALANINE LIGASE"/>
    <property type="match status" value="1"/>
</dbReference>
<evidence type="ECO:0000313" key="12">
    <source>
        <dbReference type="EMBL" id="ABR49104.1"/>
    </source>
</evidence>
<dbReference type="eggNOG" id="COG1181">
    <property type="taxonomic scope" value="Bacteria"/>
</dbReference>
<dbReference type="AlphaFoldDB" id="A6TSD6"/>
<dbReference type="KEGG" id="amt:Amet_2954"/>
<keyword evidence="3" id="KW-0963">Cytoplasm</keyword>
<evidence type="ECO:0000256" key="10">
    <source>
        <dbReference type="PROSITE-ProRule" id="PRU00409"/>
    </source>
</evidence>
<dbReference type="GO" id="GO:0009252">
    <property type="term" value="P:peptidoglycan biosynthetic process"/>
    <property type="evidence" value="ECO:0007669"/>
    <property type="project" value="UniProtKB-KW"/>
</dbReference>
<dbReference type="Gene3D" id="3.30.470.20">
    <property type="entry name" value="ATP-grasp fold, B domain"/>
    <property type="match status" value="1"/>
</dbReference>
<dbReference type="GO" id="GO:0008360">
    <property type="term" value="P:regulation of cell shape"/>
    <property type="evidence" value="ECO:0007669"/>
    <property type="project" value="UniProtKB-KW"/>
</dbReference>
<dbReference type="SUPFAM" id="SSF56059">
    <property type="entry name" value="Glutathione synthetase ATP-binding domain-like"/>
    <property type="match status" value="1"/>
</dbReference>
<reference evidence="13" key="1">
    <citation type="journal article" date="2016" name="Genome Announc.">
        <title>Complete genome sequence of Alkaliphilus metalliredigens strain QYMF, an alkaliphilic and metal-reducing bacterium isolated from borax-contaminated leachate ponds.</title>
        <authorList>
            <person name="Hwang C."/>
            <person name="Copeland A."/>
            <person name="Lucas S."/>
            <person name="Lapidus A."/>
            <person name="Barry K."/>
            <person name="Detter J.C."/>
            <person name="Glavina Del Rio T."/>
            <person name="Hammon N."/>
            <person name="Israni S."/>
            <person name="Dalin E."/>
            <person name="Tice H."/>
            <person name="Pitluck S."/>
            <person name="Chertkov O."/>
            <person name="Brettin T."/>
            <person name="Bruce D."/>
            <person name="Han C."/>
            <person name="Schmutz J."/>
            <person name="Larimer F."/>
            <person name="Land M.L."/>
            <person name="Hauser L."/>
            <person name="Kyrpides N."/>
            <person name="Mikhailova N."/>
            <person name="Ye Q."/>
            <person name="Zhou J."/>
            <person name="Richardson P."/>
            <person name="Fields M.W."/>
        </authorList>
    </citation>
    <scope>NUCLEOTIDE SEQUENCE [LARGE SCALE GENOMIC DNA]</scope>
    <source>
        <strain evidence="13">QYMF</strain>
    </source>
</reference>
<organism evidence="12 13">
    <name type="scientific">Alkaliphilus metalliredigens (strain QYMF)</name>
    <dbReference type="NCBI Taxonomy" id="293826"/>
    <lineage>
        <taxon>Bacteria</taxon>
        <taxon>Bacillati</taxon>
        <taxon>Bacillota</taxon>
        <taxon>Clostridia</taxon>
        <taxon>Peptostreptococcales</taxon>
        <taxon>Natronincolaceae</taxon>
        <taxon>Alkaliphilus</taxon>
    </lineage>
</organism>
<name>A6TSD6_ALKMQ</name>
<evidence type="ECO:0000313" key="13">
    <source>
        <dbReference type="Proteomes" id="UP000001572"/>
    </source>
</evidence>
<accession>A6TSD6</accession>
<proteinExistence type="inferred from homology"/>
<dbReference type="Gene3D" id="3.40.50.20">
    <property type="match status" value="1"/>
</dbReference>
<sequence>MYNKVGLIFDGPNTETNNIEAIYADQQKKDTMEQIFRILSKKHNTVKIQVDEKISENLVKSDVDIVFNLSTGVRGESRQSQIPALLEMLGIPYVGSGILAHSLALNKAMAKKIFQYHGVPTPAFQVFQTGEEKLDSNLKFPLIAKPACEGSGFGIHVDSVVYDEQGLMKKVSELLRQYEPPVLVEEFIEGREFTVGVIGNGESKRILPIMEIDFEDIPEEHGKFYTFEVKNNFGDQTKYHCPASISMALEKSIMENVSKAFDVLGCKDIARVDVLVKNERPYILEINSLPGLKHLHSDLPKMAVVAGLSYKELIMEILEVAVERQIDSVAKFKAKIINF</sequence>
<dbReference type="InterPro" id="IPR000291">
    <property type="entry name" value="D-Ala_lig_Van_CS"/>
</dbReference>
<dbReference type="RefSeq" id="WP_012064072.1">
    <property type="nucleotide sequence ID" value="NC_009633.1"/>
</dbReference>
<dbReference type="Gene3D" id="3.30.1490.20">
    <property type="entry name" value="ATP-grasp fold, A domain"/>
    <property type="match status" value="1"/>
</dbReference>
<keyword evidence="7" id="KW-0133">Cell shape</keyword>
<keyword evidence="8" id="KW-0573">Peptidoglycan synthesis</keyword>
<evidence type="ECO:0000256" key="4">
    <source>
        <dbReference type="ARBA" id="ARBA00022598"/>
    </source>
</evidence>
<comment type="similarity">
    <text evidence="2">Belongs to the D-alanine--D-alanine ligase family.</text>
</comment>
<dbReference type="GO" id="GO:0071555">
    <property type="term" value="P:cell wall organization"/>
    <property type="evidence" value="ECO:0007669"/>
    <property type="project" value="UniProtKB-KW"/>
</dbReference>
<dbReference type="InterPro" id="IPR011761">
    <property type="entry name" value="ATP-grasp"/>
</dbReference>
<dbReference type="InterPro" id="IPR013815">
    <property type="entry name" value="ATP_grasp_subdomain_1"/>
</dbReference>
<protein>
    <submittedName>
        <fullName evidence="12">D-alanine--D-alanine ligase</fullName>
        <ecNumber evidence="12">6.3.2.4</ecNumber>
    </submittedName>
</protein>
<feature type="domain" description="ATP-grasp" evidence="11">
    <location>
        <begin position="111"/>
        <end position="319"/>
    </location>
</feature>
<dbReference type="GO" id="GO:0046872">
    <property type="term" value="F:metal ion binding"/>
    <property type="evidence" value="ECO:0007669"/>
    <property type="project" value="InterPro"/>
</dbReference>
<evidence type="ECO:0000259" key="11">
    <source>
        <dbReference type="PROSITE" id="PS50975"/>
    </source>
</evidence>
<dbReference type="InterPro" id="IPR016185">
    <property type="entry name" value="PreATP-grasp_dom_sf"/>
</dbReference>
<dbReference type="PANTHER" id="PTHR23132:SF23">
    <property type="entry name" value="D-ALANINE--D-ALANINE LIGASE B"/>
    <property type="match status" value="1"/>
</dbReference>
<dbReference type="HOGENOM" id="CLU_039268_2_0_9"/>
<evidence type="ECO:0000256" key="5">
    <source>
        <dbReference type="ARBA" id="ARBA00022741"/>
    </source>
</evidence>
<dbReference type="EMBL" id="CP000724">
    <property type="protein sequence ID" value="ABR49104.1"/>
    <property type="molecule type" value="Genomic_DNA"/>
</dbReference>
<dbReference type="STRING" id="293826.Amet_2954"/>